<keyword evidence="2" id="KW-0732">Signal</keyword>
<dbReference type="Gene3D" id="3.40.50.1110">
    <property type="entry name" value="SGNH hydrolase"/>
    <property type="match status" value="1"/>
</dbReference>
<dbReference type="GO" id="GO:0106435">
    <property type="term" value="F:carboxylesterase activity"/>
    <property type="evidence" value="ECO:0007669"/>
    <property type="project" value="UniProtKB-EC"/>
</dbReference>
<evidence type="ECO:0000313" key="4">
    <source>
        <dbReference type="EMBL" id="BAA77240.1"/>
    </source>
</evidence>
<protein>
    <submittedName>
        <fullName evidence="4">Esterase</fullName>
        <ecNumber evidence="4">3.1.1.1</ecNumber>
    </submittedName>
</protein>
<feature type="signal peptide" evidence="2">
    <location>
        <begin position="1"/>
        <end position="23"/>
    </location>
</feature>
<dbReference type="InterPro" id="IPR036514">
    <property type="entry name" value="SGNH_hydro_sf"/>
</dbReference>
<accession>Q9WXJ8</accession>
<dbReference type="EMBL" id="AB026254">
    <property type="protein sequence ID" value="BAA77240.1"/>
    <property type="molecule type" value="Genomic_DNA"/>
</dbReference>
<keyword evidence="1 4" id="KW-0378">Hydrolase</keyword>
<feature type="domain" description="Autotransporter" evidence="3">
    <location>
        <begin position="351"/>
        <end position="627"/>
    </location>
</feature>
<dbReference type="Pfam" id="PF03797">
    <property type="entry name" value="Autotransporter"/>
    <property type="match status" value="1"/>
</dbReference>
<reference evidence="4" key="1">
    <citation type="journal article" date="1997" name="J. Gen. Appl. Microbiol.">
        <title>Purification and some properties of a thermostable acid esterase from Acidiphilium sp. AIU 409.</title>
        <authorList>
            <person name="Isobe K."/>
            <person name="Wakao N."/>
        </authorList>
    </citation>
    <scope>NUCLEOTIDE SEQUENCE</scope>
    <source>
        <strain evidence="4">AIU 409</strain>
    </source>
</reference>
<name>Q9WXJ8_9PROT</name>
<evidence type="ECO:0000256" key="2">
    <source>
        <dbReference type="SAM" id="SignalP"/>
    </source>
</evidence>
<dbReference type="InterPro" id="IPR051058">
    <property type="entry name" value="GDSL_Est/Lipase"/>
</dbReference>
<dbReference type="SUPFAM" id="SSF52266">
    <property type="entry name" value="SGNH hydrolase"/>
    <property type="match status" value="1"/>
</dbReference>
<dbReference type="Pfam" id="PF00657">
    <property type="entry name" value="Lipase_GDSL"/>
    <property type="match status" value="1"/>
</dbReference>
<dbReference type="InterPro" id="IPR006315">
    <property type="entry name" value="OM_autotransptr_brl_dom"/>
</dbReference>
<dbReference type="PANTHER" id="PTHR45648:SF22">
    <property type="entry name" value="GDSL LIPASE_ACYLHYDROLASE FAMILY PROTEIN (AFU_ORTHOLOGUE AFUA_4G14700)"/>
    <property type="match status" value="1"/>
</dbReference>
<sequence>MRKTRLLAGVAALSLMAAPAAKAGNLYVFGDSLSDDGNLYKLTGLPPAPYYQGRFSNGPVWVEYLPGLTGLGFSSANDYAYGGAFTGALTIGTTNAGTNLEAAALPGISTEIASFTAAGGSFGANDVVTLWGGANNYFAYAAAVQANPAAATALVTQGVTTTITQLTQDTTALINLGARMLIVPNLPDLGLTPNFNTTAQGVALGDAFSQAHDGALPTEMQLLHQGTGGEYHRAEYRGAAEPGGGAASLYGFTNVTNACLYTVSCVTGSIATQNSYLFWDNVHPTTHAHQIIAEYAAASLQGFESLTVPARVNANAAESFAGLLNARLDALQNGASGASYDINGVNGGTADPAHKVAMFLSVTGQFGTRKTEGLIAAIIIRSAVTALGVDMRVNEHLTAGVSLAYNNTHANVSGGGTVQDNGVDVGLYALATSGDAYAKLYAAWDHDNDKTQRNGVIGGITGKPSGTSWSAGGAVGLKFHPTTTIAVGPEFGLGYTQSGLGNYTETGDALLTQSVNSQSYKQLVASAGGTVATSVSLGGVALAPHAGAAAEFLLAGPNQRFSSAFTDVPGVTLTNSYPHQTGSWGLFNLGVSATFTQRFSASLEAATTAFKSDGNDTQVTGNVLWRF</sequence>
<gene>
    <name evidence="4" type="primary">estA</name>
</gene>
<dbReference type="EC" id="3.1.1.1" evidence="4"/>
<dbReference type="InterPro" id="IPR036709">
    <property type="entry name" value="Autotransporte_beta_dom_sf"/>
</dbReference>
<dbReference type="SMART" id="SM00869">
    <property type="entry name" value="Autotransporter"/>
    <property type="match status" value="1"/>
</dbReference>
<dbReference type="NCBIfam" id="TIGR01414">
    <property type="entry name" value="autotrans_barl"/>
    <property type="match status" value="1"/>
</dbReference>
<feature type="chain" id="PRO_5004336071" evidence="2">
    <location>
        <begin position="24"/>
        <end position="627"/>
    </location>
</feature>
<reference evidence="4" key="2">
    <citation type="submission" date="1999-04" db="EMBL/GenBank/DDBJ databases">
        <authorList>
            <person name="Inagaki K."/>
        </authorList>
    </citation>
    <scope>NUCLEOTIDE SEQUENCE</scope>
    <source>
        <strain evidence="4">AIU 409</strain>
    </source>
</reference>
<dbReference type="CDD" id="cd01846">
    <property type="entry name" value="fatty_acyltransferase_like"/>
    <property type="match status" value="1"/>
</dbReference>
<evidence type="ECO:0000259" key="3">
    <source>
        <dbReference type="PROSITE" id="PS51208"/>
    </source>
</evidence>
<dbReference type="GO" id="GO:0019867">
    <property type="term" value="C:outer membrane"/>
    <property type="evidence" value="ECO:0007669"/>
    <property type="project" value="InterPro"/>
</dbReference>
<dbReference type="PROSITE" id="PS51208">
    <property type="entry name" value="AUTOTRANSPORTER"/>
    <property type="match status" value="1"/>
</dbReference>
<dbReference type="PANTHER" id="PTHR45648">
    <property type="entry name" value="GDSL LIPASE/ACYLHYDROLASE FAMILY PROTEIN (AFU_ORTHOLOGUE AFUA_4G14700)"/>
    <property type="match status" value="1"/>
</dbReference>
<dbReference type="InterPro" id="IPR005546">
    <property type="entry name" value="Autotransporte_beta"/>
</dbReference>
<evidence type="ECO:0000256" key="1">
    <source>
        <dbReference type="ARBA" id="ARBA00022801"/>
    </source>
</evidence>
<dbReference type="InterPro" id="IPR001087">
    <property type="entry name" value="GDSL"/>
</dbReference>
<proteinExistence type="predicted"/>
<dbReference type="AlphaFoldDB" id="Q9WXJ8"/>
<dbReference type="Gene3D" id="2.40.128.130">
    <property type="entry name" value="Autotransporter beta-domain"/>
    <property type="match status" value="1"/>
</dbReference>
<dbReference type="SUPFAM" id="SSF103515">
    <property type="entry name" value="Autotransporter"/>
    <property type="match status" value="1"/>
</dbReference>
<organism evidence="4">
    <name type="scientific">Acidiphilium sp. AIU 409</name>
    <dbReference type="NCBI Taxonomy" id="92641"/>
    <lineage>
        <taxon>Bacteria</taxon>
        <taxon>Pseudomonadati</taxon>
        <taxon>Pseudomonadota</taxon>
        <taxon>Alphaproteobacteria</taxon>
        <taxon>Acetobacterales</taxon>
        <taxon>Acidocellaceae</taxon>
        <taxon>Acidiphilium</taxon>
    </lineage>
</organism>